<reference evidence="1" key="1">
    <citation type="journal article" date="2020" name="Stud. Mycol.">
        <title>101 Dothideomycetes genomes: a test case for predicting lifestyles and emergence of pathogens.</title>
        <authorList>
            <person name="Haridas S."/>
            <person name="Albert R."/>
            <person name="Binder M."/>
            <person name="Bloem J."/>
            <person name="Labutti K."/>
            <person name="Salamov A."/>
            <person name="Andreopoulos B."/>
            <person name="Baker S."/>
            <person name="Barry K."/>
            <person name="Bills G."/>
            <person name="Bluhm B."/>
            <person name="Cannon C."/>
            <person name="Castanera R."/>
            <person name="Culley D."/>
            <person name="Daum C."/>
            <person name="Ezra D."/>
            <person name="Gonzalez J."/>
            <person name="Henrissat B."/>
            <person name="Kuo A."/>
            <person name="Liang C."/>
            <person name="Lipzen A."/>
            <person name="Lutzoni F."/>
            <person name="Magnuson J."/>
            <person name="Mondo S."/>
            <person name="Nolan M."/>
            <person name="Ohm R."/>
            <person name="Pangilinan J."/>
            <person name="Park H.-J."/>
            <person name="Ramirez L."/>
            <person name="Alfaro M."/>
            <person name="Sun H."/>
            <person name="Tritt A."/>
            <person name="Yoshinaga Y."/>
            <person name="Zwiers L.-H."/>
            <person name="Turgeon B."/>
            <person name="Goodwin S."/>
            <person name="Spatafora J."/>
            <person name="Crous P."/>
            <person name="Grigoriev I."/>
        </authorList>
    </citation>
    <scope>NUCLEOTIDE SEQUENCE</scope>
    <source>
        <strain evidence="1">CBS 122368</strain>
    </source>
</reference>
<dbReference type="GeneID" id="54573462"/>
<organism evidence="1 2">
    <name type="scientific">Trematosphaeria pertusa</name>
    <dbReference type="NCBI Taxonomy" id="390896"/>
    <lineage>
        <taxon>Eukaryota</taxon>
        <taxon>Fungi</taxon>
        <taxon>Dikarya</taxon>
        <taxon>Ascomycota</taxon>
        <taxon>Pezizomycotina</taxon>
        <taxon>Dothideomycetes</taxon>
        <taxon>Pleosporomycetidae</taxon>
        <taxon>Pleosporales</taxon>
        <taxon>Massarineae</taxon>
        <taxon>Trematosphaeriaceae</taxon>
        <taxon>Trematosphaeria</taxon>
    </lineage>
</organism>
<protein>
    <submittedName>
        <fullName evidence="1">Uncharacterized protein</fullName>
    </submittedName>
</protein>
<gene>
    <name evidence="1" type="ORF">BU26DRAFT_161284</name>
</gene>
<dbReference type="Proteomes" id="UP000800094">
    <property type="component" value="Unassembled WGS sequence"/>
</dbReference>
<evidence type="ECO:0000313" key="1">
    <source>
        <dbReference type="EMBL" id="KAF2242440.1"/>
    </source>
</evidence>
<evidence type="ECO:0000313" key="2">
    <source>
        <dbReference type="Proteomes" id="UP000800094"/>
    </source>
</evidence>
<name>A0A6A6HYK3_9PLEO</name>
<sequence>MANMPPTNLWKLLKCTSCNQPADRSVFGEPIDPPYTGRLRGLCQKCRLNRICQIWHNVHEWRDILMLNLAYLRREVDCSPGYGVELNSETNGLVPGLIRLHEYGILSCSSQPGGVDPDGGFQIAEPEGEAEGWYQARQRAYVELLIPTTHIRIGKEKVSALVNELLARTDIVVTVYSEMDTYPTPRKREDWRAREVAPVPPPSFQQYVSGSSQHQANQDDKLYYFRSSMPPKEYVVTEERMAPTQEALSAMEWKGKTRMSTASVRDLQRDGRLNSICGEDEKGRWFDAVSRMRPLAVLVASKDWSGDVDLLKLVEDVCVRVGLPKVFQGIKYWRLRGIGDWMFEGEEEQAGIDWADVQIG</sequence>
<keyword evidence="2" id="KW-1185">Reference proteome</keyword>
<accession>A0A6A6HYK3</accession>
<dbReference type="AlphaFoldDB" id="A0A6A6HYK3"/>
<dbReference type="OrthoDB" id="3762808at2759"/>
<dbReference type="EMBL" id="ML987208">
    <property type="protein sequence ID" value="KAF2242440.1"/>
    <property type="molecule type" value="Genomic_DNA"/>
</dbReference>
<dbReference type="RefSeq" id="XP_033677444.1">
    <property type="nucleotide sequence ID" value="XM_033820132.1"/>
</dbReference>
<proteinExistence type="predicted"/>